<sequence>MSADLEFTYFDSLCEEDQALQQNYEQLQDVLQILKNLAEPGKSEDDQLQSLQYLAESHEKLVSSSIDLRYTKYKTRESQVTNGKRFRRNENHSKLQNVQGLKEYVTLMEHVNKESLDYVNLLQRLSVDLAKQIEISDPEVSEFVVDNWSPPDGMQSILEQLANPDKDSTHLQSQLDQYLDQIKMERAKYTIENKYSLQETLNEVNKEVNYWRRNWNAIENLMFGDSAHSIKKMLQSIDLLRAKLEEPDQSCEKDLNVNISTTPNQGR</sequence>
<name>C5DTV5_ZYGRC</name>
<proteinExistence type="predicted"/>
<dbReference type="InParanoid" id="C5DTV5"/>
<dbReference type="FunCoup" id="C5DTV5">
    <property type="interactions" value="70"/>
</dbReference>
<dbReference type="HOGENOM" id="CLU_091043_0_0_1"/>
<keyword evidence="2" id="KW-1185">Reference proteome</keyword>
<reference evidence="1 2" key="1">
    <citation type="journal article" date="2009" name="Genome Res.">
        <title>Comparative genomics of protoploid Saccharomycetaceae.</title>
        <authorList>
            <consortium name="The Genolevures Consortium"/>
            <person name="Souciet J.-L."/>
            <person name="Dujon B."/>
            <person name="Gaillardin C."/>
            <person name="Johnston M."/>
            <person name="Baret P.V."/>
            <person name="Cliften P."/>
            <person name="Sherman D.J."/>
            <person name="Weissenbach J."/>
            <person name="Westhof E."/>
            <person name="Wincker P."/>
            <person name="Jubin C."/>
            <person name="Poulain J."/>
            <person name="Barbe V."/>
            <person name="Segurens B."/>
            <person name="Artiguenave F."/>
            <person name="Anthouard V."/>
            <person name="Vacherie B."/>
            <person name="Val M.-E."/>
            <person name="Fulton R.S."/>
            <person name="Minx P."/>
            <person name="Wilson R."/>
            <person name="Durrens P."/>
            <person name="Jean G."/>
            <person name="Marck C."/>
            <person name="Martin T."/>
            <person name="Nikolski M."/>
            <person name="Rolland T."/>
            <person name="Seret M.-L."/>
            <person name="Casaregola S."/>
            <person name="Despons L."/>
            <person name="Fairhead C."/>
            <person name="Fischer G."/>
            <person name="Lafontaine I."/>
            <person name="Leh V."/>
            <person name="Lemaire M."/>
            <person name="de Montigny J."/>
            <person name="Neuveglise C."/>
            <person name="Thierry A."/>
            <person name="Blanc-Lenfle I."/>
            <person name="Bleykasten C."/>
            <person name="Diffels J."/>
            <person name="Fritsch E."/>
            <person name="Frangeul L."/>
            <person name="Goeffon A."/>
            <person name="Jauniaux N."/>
            <person name="Kachouri-Lafond R."/>
            <person name="Payen C."/>
            <person name="Potier S."/>
            <person name="Pribylova L."/>
            <person name="Ozanne C."/>
            <person name="Richard G.-F."/>
            <person name="Sacerdot C."/>
            <person name="Straub M.-L."/>
            <person name="Talla E."/>
        </authorList>
    </citation>
    <scope>NUCLEOTIDE SEQUENCE [LARGE SCALE GENOMIC DNA]</scope>
    <source>
        <strain evidence="1 2">ATCC 2623 / CBS 732 / BCRC 21506 / NBRC 1130 / NCYC 568 / NRRL Y-229</strain>
    </source>
</reference>
<dbReference type="GO" id="GO:0006406">
    <property type="term" value="P:mRNA export from nucleus"/>
    <property type="evidence" value="ECO:0007669"/>
    <property type="project" value="InterPro"/>
</dbReference>
<dbReference type="AlphaFoldDB" id="C5DTV5"/>
<evidence type="ECO:0000313" key="1">
    <source>
        <dbReference type="EMBL" id="CAR27216.1"/>
    </source>
</evidence>
<organism evidence="1 2">
    <name type="scientific">Zygosaccharomyces rouxii (strain ATCC 2623 / CBS 732 / NBRC 1130 / NCYC 568 / NRRL Y-229)</name>
    <dbReference type="NCBI Taxonomy" id="559307"/>
    <lineage>
        <taxon>Eukaryota</taxon>
        <taxon>Fungi</taxon>
        <taxon>Dikarya</taxon>
        <taxon>Ascomycota</taxon>
        <taxon>Saccharomycotina</taxon>
        <taxon>Saccharomycetes</taxon>
        <taxon>Saccharomycetales</taxon>
        <taxon>Saccharomycetaceae</taxon>
        <taxon>Zygosaccharomyces</taxon>
    </lineage>
</organism>
<dbReference type="GO" id="GO:0000446">
    <property type="term" value="C:nucleoplasmic THO complex"/>
    <property type="evidence" value="ECO:0007669"/>
    <property type="project" value="InterPro"/>
</dbReference>
<dbReference type="InterPro" id="IPR018557">
    <property type="entry name" value="THO_cplx_su_Thp2"/>
</dbReference>
<accession>C5DTV5</accession>
<protein>
    <submittedName>
        <fullName evidence="1">ZYRO0C11616p</fullName>
    </submittedName>
</protein>
<dbReference type="Pfam" id="PF09432">
    <property type="entry name" value="THP2"/>
    <property type="match status" value="1"/>
</dbReference>
<dbReference type="Proteomes" id="UP000008536">
    <property type="component" value="Chromosome C"/>
</dbReference>
<dbReference type="EMBL" id="CU928175">
    <property type="protein sequence ID" value="CAR27216.1"/>
    <property type="molecule type" value="Genomic_DNA"/>
</dbReference>
<dbReference type="KEGG" id="zro:ZYRO0C11616g"/>
<gene>
    <name evidence="1" type="ordered locus">ZYRO0C11616g</name>
</gene>
<dbReference type="GO" id="GO:0006368">
    <property type="term" value="P:transcription elongation by RNA polymerase II"/>
    <property type="evidence" value="ECO:0007669"/>
    <property type="project" value="InterPro"/>
</dbReference>
<dbReference type="STRING" id="559307.C5DTV5"/>
<evidence type="ECO:0000313" key="2">
    <source>
        <dbReference type="Proteomes" id="UP000008536"/>
    </source>
</evidence>